<dbReference type="RefSeq" id="WP_105865303.1">
    <property type="nucleotide sequence ID" value="NZ_PUEJ01000014.1"/>
</dbReference>
<dbReference type="AlphaFoldDB" id="A0A2S9Q4S2"/>
<name>A0A2S9Q4S2_9HYPH</name>
<organism evidence="2 3">
    <name type="scientific">Labrys okinawensis</name>
    <dbReference type="NCBI Taxonomy" id="346911"/>
    <lineage>
        <taxon>Bacteria</taxon>
        <taxon>Pseudomonadati</taxon>
        <taxon>Pseudomonadota</taxon>
        <taxon>Alphaproteobacteria</taxon>
        <taxon>Hyphomicrobiales</taxon>
        <taxon>Xanthobacteraceae</taxon>
        <taxon>Labrys</taxon>
    </lineage>
</organism>
<accession>A0A2S9Q4S2</accession>
<reference evidence="2 3" key="1">
    <citation type="submission" date="2018-02" db="EMBL/GenBank/DDBJ databases">
        <title>Whole genome sequencing of endophytic bacterium.</title>
        <authorList>
            <person name="Eedara R."/>
            <person name="Podile A.R."/>
        </authorList>
    </citation>
    <scope>NUCLEOTIDE SEQUENCE [LARGE SCALE GENOMIC DNA]</scope>
    <source>
        <strain evidence="2 3">RP1T</strain>
    </source>
</reference>
<evidence type="ECO:0000313" key="2">
    <source>
        <dbReference type="EMBL" id="PRH84341.1"/>
    </source>
</evidence>
<dbReference type="PROSITE" id="PS51257">
    <property type="entry name" value="PROKAR_LIPOPROTEIN"/>
    <property type="match status" value="1"/>
</dbReference>
<dbReference type="Proteomes" id="UP000237682">
    <property type="component" value="Unassembled WGS sequence"/>
</dbReference>
<keyword evidence="1" id="KW-0812">Transmembrane</keyword>
<protein>
    <submittedName>
        <fullName evidence="2">Uncharacterized protein</fullName>
    </submittedName>
</protein>
<keyword evidence="1" id="KW-0472">Membrane</keyword>
<feature type="transmembrane region" description="Helical" evidence="1">
    <location>
        <begin position="6"/>
        <end position="29"/>
    </location>
</feature>
<comment type="caution">
    <text evidence="2">The sequence shown here is derived from an EMBL/GenBank/DDBJ whole genome shotgun (WGS) entry which is preliminary data.</text>
</comment>
<keyword evidence="1" id="KW-1133">Transmembrane helix</keyword>
<evidence type="ECO:0000256" key="1">
    <source>
        <dbReference type="SAM" id="Phobius"/>
    </source>
</evidence>
<gene>
    <name evidence="2" type="ORF">C5L14_27785</name>
</gene>
<sequence>MAVRVSRVGLVLAGLYLTLAGGCLGAAMYSRQAGDIIAYKGWVALSQLALAPGLLFLMITRLEVLIRNTWLDNVLLPITLGMLFFYLIGSFFDRPQKPRERRT</sequence>
<evidence type="ECO:0000313" key="3">
    <source>
        <dbReference type="Proteomes" id="UP000237682"/>
    </source>
</evidence>
<feature type="transmembrane region" description="Helical" evidence="1">
    <location>
        <begin position="41"/>
        <end position="62"/>
    </location>
</feature>
<feature type="transmembrane region" description="Helical" evidence="1">
    <location>
        <begin position="74"/>
        <end position="92"/>
    </location>
</feature>
<keyword evidence="3" id="KW-1185">Reference proteome</keyword>
<dbReference type="EMBL" id="PUEJ01000014">
    <property type="protein sequence ID" value="PRH84341.1"/>
    <property type="molecule type" value="Genomic_DNA"/>
</dbReference>
<proteinExistence type="predicted"/>